<keyword evidence="1 2" id="KW-0238">DNA-binding</keyword>
<dbReference type="EMBL" id="CAKJVE010000001">
    <property type="protein sequence ID" value="CAG9701571.1"/>
    <property type="molecule type" value="Genomic_DNA"/>
</dbReference>
<evidence type="ECO:0000313" key="3">
    <source>
        <dbReference type="Proteomes" id="UP000789738"/>
    </source>
</evidence>
<accession>A0AA86JAP2</accession>
<dbReference type="AlphaFoldDB" id="A0AA86JAP2"/>
<gene>
    <name evidence="2" type="primary">ssb</name>
    <name evidence="2" type="ORF">CNEO_10105</name>
</gene>
<dbReference type="CDD" id="cd04496">
    <property type="entry name" value="SSB_OBF"/>
    <property type="match status" value="1"/>
</dbReference>
<sequence>MINKSVFEGRVTKDPELKTVGEKSVVNTTIAVPRTKKDEADFIPVVIWGKQAESFAKYMSKGSLVSVEGRLSSRTYESSTGEKRFVLEIVAYKVNFLSSGKKNSSVSEKIETKSQNQEQGQAVENESTYSQEINEYYKTPDNQYGGLYDVGGSGVTMNW</sequence>
<dbReference type="GO" id="GO:0003697">
    <property type="term" value="F:single-stranded DNA binding"/>
    <property type="evidence" value="ECO:0007669"/>
    <property type="project" value="UniProtKB-UniRule"/>
</dbReference>
<dbReference type="HAMAP" id="MF_00984">
    <property type="entry name" value="SSB"/>
    <property type="match status" value="1"/>
</dbReference>
<organism evidence="2 3">
    <name type="scientific">Clostridium neonatale</name>
    <dbReference type="NCBI Taxonomy" id="137838"/>
    <lineage>
        <taxon>Bacteria</taxon>
        <taxon>Bacillati</taxon>
        <taxon>Bacillota</taxon>
        <taxon>Clostridia</taxon>
        <taxon>Eubacteriales</taxon>
        <taxon>Clostridiaceae</taxon>
        <taxon>Clostridium</taxon>
    </lineage>
</organism>
<name>A0AA86JAP2_9CLOT</name>
<dbReference type="PANTHER" id="PTHR10302:SF27">
    <property type="entry name" value="SINGLE-STRANDED DNA-BINDING PROTEIN"/>
    <property type="match status" value="1"/>
</dbReference>
<dbReference type="InterPro" id="IPR000424">
    <property type="entry name" value="Primosome_PriB/ssb"/>
</dbReference>
<protein>
    <recommendedName>
        <fullName evidence="1">Single-stranded DNA-binding protein</fullName>
        <shortName evidence="1">SSB</shortName>
    </recommendedName>
</protein>
<dbReference type="Gene3D" id="2.40.50.140">
    <property type="entry name" value="Nucleic acid-binding proteins"/>
    <property type="match status" value="1"/>
</dbReference>
<dbReference type="Pfam" id="PF00436">
    <property type="entry name" value="SSB"/>
    <property type="match status" value="1"/>
</dbReference>
<reference evidence="2" key="1">
    <citation type="submission" date="2021-10" db="EMBL/GenBank/DDBJ databases">
        <authorList>
            <person name="Mesa V."/>
        </authorList>
    </citation>
    <scope>NUCLEOTIDE SEQUENCE</scope>
    <source>
        <strain evidence="2">CC3_PB</strain>
    </source>
</reference>
<dbReference type="InterPro" id="IPR011344">
    <property type="entry name" value="ssDNA-bd"/>
</dbReference>
<dbReference type="PANTHER" id="PTHR10302">
    <property type="entry name" value="SINGLE-STRANDED DNA-BINDING PROTEIN"/>
    <property type="match status" value="1"/>
</dbReference>
<dbReference type="PIRSF" id="PIRSF002070">
    <property type="entry name" value="SSB"/>
    <property type="match status" value="1"/>
</dbReference>
<evidence type="ECO:0000256" key="1">
    <source>
        <dbReference type="HAMAP-Rule" id="MF_00984"/>
    </source>
</evidence>
<dbReference type="GO" id="GO:0006260">
    <property type="term" value="P:DNA replication"/>
    <property type="evidence" value="ECO:0007669"/>
    <property type="project" value="InterPro"/>
</dbReference>
<dbReference type="SUPFAM" id="SSF50249">
    <property type="entry name" value="Nucleic acid-binding proteins"/>
    <property type="match status" value="1"/>
</dbReference>
<dbReference type="Proteomes" id="UP000789738">
    <property type="component" value="Unassembled WGS sequence"/>
</dbReference>
<dbReference type="GO" id="GO:0009295">
    <property type="term" value="C:nucleoid"/>
    <property type="evidence" value="ECO:0007669"/>
    <property type="project" value="TreeGrafter"/>
</dbReference>
<comment type="caution">
    <text evidence="1">Lacks conserved residue(s) required for the propagation of feature annotation.</text>
</comment>
<dbReference type="InterPro" id="IPR012340">
    <property type="entry name" value="NA-bd_OB-fold"/>
</dbReference>
<proteinExistence type="inferred from homology"/>
<comment type="caution">
    <text evidence="2">The sequence shown here is derived from an EMBL/GenBank/DDBJ whole genome shotgun (WGS) entry which is preliminary data.</text>
</comment>
<dbReference type="NCBIfam" id="TIGR00621">
    <property type="entry name" value="ssb"/>
    <property type="match status" value="1"/>
</dbReference>
<dbReference type="PROSITE" id="PS50935">
    <property type="entry name" value="SSB"/>
    <property type="match status" value="1"/>
</dbReference>
<comment type="subunit">
    <text evidence="1">Homotetramer.</text>
</comment>
<dbReference type="RefSeq" id="WP_247607657.1">
    <property type="nucleotide sequence ID" value="NZ_CAKJVE010000001.1"/>
</dbReference>
<evidence type="ECO:0000313" key="2">
    <source>
        <dbReference type="EMBL" id="CAG9701571.1"/>
    </source>
</evidence>